<gene>
    <name evidence="1" type="ORF">V1478_006467</name>
</gene>
<reference evidence="1 2" key="1">
    <citation type="journal article" date="2024" name="Ann. Entomol. Soc. Am.">
        <title>Genomic analyses of the southern and eastern yellowjacket wasps (Hymenoptera: Vespidae) reveal evolutionary signatures of social life.</title>
        <authorList>
            <person name="Catto M.A."/>
            <person name="Caine P.B."/>
            <person name="Orr S.E."/>
            <person name="Hunt B.G."/>
            <person name="Goodisman M.A.D."/>
        </authorList>
    </citation>
    <scope>NUCLEOTIDE SEQUENCE [LARGE SCALE GENOMIC DNA]</scope>
    <source>
        <strain evidence="1">233</strain>
        <tissue evidence="1">Head and thorax</tissue>
    </source>
</reference>
<comment type="caution">
    <text evidence="1">The sequence shown here is derived from an EMBL/GenBank/DDBJ whole genome shotgun (WGS) entry which is preliminary data.</text>
</comment>
<protein>
    <submittedName>
        <fullName evidence="1">Uncharacterized protein</fullName>
    </submittedName>
</protein>
<proteinExistence type="predicted"/>
<evidence type="ECO:0000313" key="2">
    <source>
        <dbReference type="Proteomes" id="UP001607302"/>
    </source>
</evidence>
<name>A0ABD2B7Z8_VESSQ</name>
<accession>A0ABD2B7Z8</accession>
<evidence type="ECO:0000313" key="1">
    <source>
        <dbReference type="EMBL" id="KAL2728835.1"/>
    </source>
</evidence>
<sequence>MFVAILVNRSFHLNPVLFKLSICRINLRCRMAPNRRERAAAFARELAFKHLRRATVLPRHD</sequence>
<keyword evidence="2" id="KW-1185">Reference proteome</keyword>
<dbReference type="EMBL" id="JAUDFV010000132">
    <property type="protein sequence ID" value="KAL2728835.1"/>
    <property type="molecule type" value="Genomic_DNA"/>
</dbReference>
<organism evidence="1 2">
    <name type="scientific">Vespula squamosa</name>
    <name type="common">Southern yellow jacket</name>
    <name type="synonym">Wasp</name>
    <dbReference type="NCBI Taxonomy" id="30214"/>
    <lineage>
        <taxon>Eukaryota</taxon>
        <taxon>Metazoa</taxon>
        <taxon>Ecdysozoa</taxon>
        <taxon>Arthropoda</taxon>
        <taxon>Hexapoda</taxon>
        <taxon>Insecta</taxon>
        <taxon>Pterygota</taxon>
        <taxon>Neoptera</taxon>
        <taxon>Endopterygota</taxon>
        <taxon>Hymenoptera</taxon>
        <taxon>Apocrita</taxon>
        <taxon>Aculeata</taxon>
        <taxon>Vespoidea</taxon>
        <taxon>Vespidae</taxon>
        <taxon>Vespinae</taxon>
        <taxon>Vespula</taxon>
    </lineage>
</organism>
<dbReference type="Proteomes" id="UP001607302">
    <property type="component" value="Unassembled WGS sequence"/>
</dbReference>
<dbReference type="AlphaFoldDB" id="A0ABD2B7Z8"/>